<keyword evidence="4" id="KW-1185">Reference proteome</keyword>
<reference evidence="3 4" key="1">
    <citation type="submission" date="2021-07" db="EMBL/GenBank/DDBJ databases">
        <authorList>
            <person name="Palmer J.M."/>
        </authorList>
    </citation>
    <scope>NUCLEOTIDE SEQUENCE [LARGE SCALE GENOMIC DNA]</scope>
    <source>
        <strain evidence="3 4">AT_MEX2019</strain>
        <tissue evidence="3">Muscle</tissue>
    </source>
</reference>
<organism evidence="3 4">
    <name type="scientific">Ataeniobius toweri</name>
    <dbReference type="NCBI Taxonomy" id="208326"/>
    <lineage>
        <taxon>Eukaryota</taxon>
        <taxon>Metazoa</taxon>
        <taxon>Chordata</taxon>
        <taxon>Craniata</taxon>
        <taxon>Vertebrata</taxon>
        <taxon>Euteleostomi</taxon>
        <taxon>Actinopterygii</taxon>
        <taxon>Neopterygii</taxon>
        <taxon>Teleostei</taxon>
        <taxon>Neoteleostei</taxon>
        <taxon>Acanthomorphata</taxon>
        <taxon>Ovalentaria</taxon>
        <taxon>Atherinomorphae</taxon>
        <taxon>Cyprinodontiformes</taxon>
        <taxon>Goodeidae</taxon>
        <taxon>Ataeniobius</taxon>
    </lineage>
</organism>
<dbReference type="Proteomes" id="UP001345963">
    <property type="component" value="Unassembled WGS sequence"/>
</dbReference>
<dbReference type="EMBL" id="JAHUTI010034195">
    <property type="protein sequence ID" value="MED6243524.1"/>
    <property type="molecule type" value="Genomic_DNA"/>
</dbReference>
<protein>
    <submittedName>
        <fullName evidence="3">Uncharacterized protein</fullName>
    </submittedName>
</protein>
<feature type="compositionally biased region" description="Polar residues" evidence="1">
    <location>
        <begin position="7"/>
        <end position="20"/>
    </location>
</feature>
<sequence>MGMLWGQQCTSSGNCTSPEPNNTSRDFCYSARIRSTVLQGLPFGGVPTVLALDFMFFLVSVFVIHLWTSQTYPNDDIHAFPYLNKMLPGKCFEMMSSMKLLCNVCVFDLCRVNKHCLLCPCRCSWLCFPC</sequence>
<feature type="transmembrane region" description="Helical" evidence="2">
    <location>
        <begin position="48"/>
        <end position="67"/>
    </location>
</feature>
<gene>
    <name evidence="3" type="ORF">ATANTOWER_021763</name>
</gene>
<evidence type="ECO:0000256" key="2">
    <source>
        <dbReference type="SAM" id="Phobius"/>
    </source>
</evidence>
<comment type="caution">
    <text evidence="3">The sequence shown here is derived from an EMBL/GenBank/DDBJ whole genome shotgun (WGS) entry which is preliminary data.</text>
</comment>
<accession>A0ABU7B0Y4</accession>
<name>A0ABU7B0Y4_9TELE</name>
<keyword evidence="2" id="KW-0472">Membrane</keyword>
<keyword evidence="2" id="KW-0812">Transmembrane</keyword>
<evidence type="ECO:0000256" key="1">
    <source>
        <dbReference type="SAM" id="MobiDB-lite"/>
    </source>
</evidence>
<keyword evidence="2" id="KW-1133">Transmembrane helix</keyword>
<evidence type="ECO:0000313" key="3">
    <source>
        <dbReference type="EMBL" id="MED6243524.1"/>
    </source>
</evidence>
<feature type="region of interest" description="Disordered" evidence="1">
    <location>
        <begin position="1"/>
        <end position="20"/>
    </location>
</feature>
<proteinExistence type="predicted"/>
<evidence type="ECO:0000313" key="4">
    <source>
        <dbReference type="Proteomes" id="UP001345963"/>
    </source>
</evidence>